<organism evidence="2 3">
    <name type="scientific">Cymbomonas tetramitiformis</name>
    <dbReference type="NCBI Taxonomy" id="36881"/>
    <lineage>
        <taxon>Eukaryota</taxon>
        <taxon>Viridiplantae</taxon>
        <taxon>Chlorophyta</taxon>
        <taxon>Pyramimonadophyceae</taxon>
        <taxon>Pyramimonadales</taxon>
        <taxon>Pyramimonadaceae</taxon>
        <taxon>Cymbomonas</taxon>
    </lineage>
</organism>
<keyword evidence="3" id="KW-1185">Reference proteome</keyword>
<dbReference type="Proteomes" id="UP001190700">
    <property type="component" value="Unassembled WGS sequence"/>
</dbReference>
<dbReference type="EMBL" id="LGRX02032751">
    <property type="protein sequence ID" value="KAK3243623.1"/>
    <property type="molecule type" value="Genomic_DNA"/>
</dbReference>
<accession>A0AAE0EX03</accession>
<proteinExistence type="predicted"/>
<evidence type="ECO:0000313" key="2">
    <source>
        <dbReference type="EMBL" id="KAK3243623.1"/>
    </source>
</evidence>
<evidence type="ECO:0000256" key="1">
    <source>
        <dbReference type="SAM" id="MobiDB-lite"/>
    </source>
</evidence>
<comment type="caution">
    <text evidence="2">The sequence shown here is derived from an EMBL/GenBank/DDBJ whole genome shotgun (WGS) entry which is preliminary data.</text>
</comment>
<dbReference type="AlphaFoldDB" id="A0AAE0EX03"/>
<gene>
    <name evidence="2" type="ORF">CYMTET_46736</name>
</gene>
<reference evidence="2 3" key="1">
    <citation type="journal article" date="2015" name="Genome Biol. Evol.">
        <title>Comparative Genomics of a Bacterivorous Green Alga Reveals Evolutionary Causalities and Consequences of Phago-Mixotrophic Mode of Nutrition.</title>
        <authorList>
            <person name="Burns J.A."/>
            <person name="Paasch A."/>
            <person name="Narechania A."/>
            <person name="Kim E."/>
        </authorList>
    </citation>
    <scope>NUCLEOTIDE SEQUENCE [LARGE SCALE GENOMIC DNA]</scope>
    <source>
        <strain evidence="2 3">PLY_AMNH</strain>
    </source>
</reference>
<protein>
    <submittedName>
        <fullName evidence="2">Uncharacterized protein</fullName>
    </submittedName>
</protein>
<feature type="region of interest" description="Disordered" evidence="1">
    <location>
        <begin position="123"/>
        <end position="148"/>
    </location>
</feature>
<evidence type="ECO:0000313" key="3">
    <source>
        <dbReference type="Proteomes" id="UP001190700"/>
    </source>
</evidence>
<sequence>MAKKHRSLERRQQASLLSFGVKLGVAPAAVNPDPTVLRPPTRPRLTAEERFVALGEKLIRQVRKKRAGRPIKYTAFVDGSTPIQKCDVDLGASLVAERDYETDPRTWVNDFLYEADFDEWMGEDSPNDHHISSTDSAGTRTDISNARA</sequence>
<feature type="compositionally biased region" description="Polar residues" evidence="1">
    <location>
        <begin position="133"/>
        <end position="148"/>
    </location>
</feature>
<name>A0AAE0EX03_9CHLO</name>